<feature type="domain" description="U3 small nucleolar RNA-associated protein 20" evidence="3">
    <location>
        <begin position="1707"/>
        <end position="1930"/>
    </location>
</feature>
<dbReference type="InterPro" id="IPR011989">
    <property type="entry name" value="ARM-like"/>
</dbReference>
<dbReference type="Pfam" id="PF23099">
    <property type="entry name" value="UTP20_C"/>
    <property type="match status" value="1"/>
</dbReference>
<dbReference type="Gene3D" id="1.25.10.10">
    <property type="entry name" value="Leucine-rich Repeat Variant"/>
    <property type="match status" value="1"/>
</dbReference>
<dbReference type="InterPro" id="IPR016024">
    <property type="entry name" value="ARM-type_fold"/>
</dbReference>
<evidence type="ECO:0008006" key="8">
    <source>
        <dbReference type="Google" id="ProtNLM"/>
    </source>
</evidence>
<sequence length="2692" mass="317845">MTKKQKTSKQNEKDQHPFRFQNLHERLNNININVVHRIRYHDTNDHQDTNDLIRTSYFHQSLQHWSTLNFSEAYSTVHEKLLPLARSLEQVVYNREQILSILRQTLNERNPLVVESLLDLIVQLARDLQGDFYAYYKQFLFIDIINLLINSKKQQQNEINTQLLEQVFQCLTYLFKYLWRIMLKDLASLYELYSKFLFSSSFINTLTTNYEYIRSFAAESFAYLLRKIENYQSFIDYLFDRKERDDNEIESLALVFSETCQNVQSTFHSCTKTLLTCLLRKCVDKPTIIQSCIKTIYSLLVQHTNKEHVGILWNCLMDIYRTLDHNQIKDYLIYEIFYGIFQILIDHKMIIDINLCYEFLTMINVNENDEFLKMHYETVFKLMQHTTNNKQIIDIYYHFVEQTSASLLYEQTRKIFQSDLNDKLTNDFHSLLWNHLVRKTNGQLEIMDYFVDYIIIERKRFDMILLPNDNNQNIFDKIKLLKTKNKLLMKEKITAKGLESIQMFIQDSLSKIDDAQVLLNGQLWQALILFNSLHEKDSNQIILTNTHLEKIIARIVNDCLSSTTIALILLELIVHDQSFPATFWYSILKLEAQSELYLLGARISFLINSPKEDHSEKFIELLKTNLSSFNSNIRLVSLYILSSFISDKTDKNNVILNCLQCEQCPLNVYEYRSKIIYLQKLSVDFLLLNNQTSSFHLSMYYLLGLLSSNFTPLWSVSIELLGSYGNKGIEHIGHTYFWSIINEKFQLINQREELKSIDQISDKLINAYIENNNKKEFEINEQSMDYIQYRINLFKILTYFPNECEQKTKILFPIIFDFFSNEYYDHLLSLGLFSHYKTSFRIKTIKFKRLSRKLSIKTLETILSLLKQFHHYKQWFEPLRLYNFYVRLLLSSDCSIQQLAFKCLLTCYQIPESIIQSDFLTHSESILPIFNPSTCRKTFHDLIQGVLLEQNISDSLKTQYAFILIRVIYSKLNDKRSLGSTTRGRKDYLELNRKYLFQFLITFASNNLYDKHFHYFIQLLLEPFYDELFNSDDKQWLNLFNNKILLSNDEFDLNSYEIFIKYVQHSLLLLKTFISKLGVYVREHIDYVIKFYILTIKFVDHLNNQKCSQEDNFQIKKNRILLKRIRSMSYKGLQTIFELFDSDQNKIFKKDLIDNLWLCCVRENYLDDVLKRKKQREDIVHLLKLATIWSSTTYLKNAMLNDRNDANDLMKCFSLFLNENITNENKQLIIEFIWNIMQIDPDDPLIVPYNDNLLSYLTRVSKSMIESSSTISLTPKEFDILLILSRKESKSDKIEQLCSIFFRLLRQNVLSKKKKKFSNKTSEQDLNISILKVLQNLIINIQNPIEKYLNLLPILCCKIIQRDQRIELIKLFQILINQSENIEASTHWYLTQLIEVNAWNGDQVDEPDYERRLNGYKQITDEISLLKDVDKDKNEHLCLCLFYHCLYELHYSINDLSLREYASQCIHLFLKQLPSYQSYLLTEIRSILKQSHISIHIRHEFIRLLALIIDINSDNEDLNDLKRLHNYNDIELDFFHNITHVQNHRRLRALRRCKLIHDEQPFRLTTMANYLLPIVCSFINDVINGDAQDIHDDIVFVCLTALCQKLPWLKYNQLFISYFRQLQTTKHTLSLTQKRCLTKTVSAIIDAFHFQLNTDEKIPENERISRTIQQRLLPMILDLLSQNSFSIDSLTTNGISTKNATIDDQRQQAVLLTITCSLIATKLIVIFPNDFIEQHISTILLHLLTLLRSRLYSIRDQARDCLCKCITILGKRYFKFIIEELIGGLKRGYQHFVLLHTIHTILIHVSSLPNDFKIDPAAKVIANLFIEDLLNTEKTESSKASEHENSSYKPSNIPEAKTNKTANVMELLGRLIQSNDELLICMEPLRQQLSSNSDSRQISKCEKCLQRFQTGLINNKYLSIETLFIFVYHLLTKTDEINSTEQINSENKKKLNSITEELNKYHLIPAEPKRGHARVAQAIKHVKKTNLHCLIAWTLNLLHKLIKKHKNDDEKFLSMVDPFVGHIEICLNSQYTDVIVASLRNLSSLLEYSLPSLNQQRIINMYKKVFDLLKMYASVAGSTDMNDLLTLCYKILGTFVQRSINDDVSLTSEEYQCLFTYIESDLLNVHRQSSAFLLLRSIMRHSVKIISNDKNLRTQLDNLLRSRLIFMLVQSPYDHIRTTCRDLFHIYLFSYEHTKAKLKSYFDFFLLQLDYEDYNGRLSVLTFLNSLFNDLTKQRLNDYAAYFFLPLSCHYYNETNNECKKYFQLNLHLLLEKIDEQHRNDILKNIVLIWINDRIEHRCLALQLFILFIEIEHEQFDQHLSDIFDFIEKELNDMQNNNDDNGDDNEQQKFNDQYFYHLINVLVNVIKHCPNSLEILQLRSKWLNILKLIDEKCLLHPHIWVRFLSAQFFGLLFARNKPEDIVSRMNKYLTAEHDSSDSIATNENGSIRKRMKKSSQLNLDQEPLLVHYVTTFDSSVSPYVKIQRLCCCSCSQLKPSDLTEAFCLEITKNLIYLSKLLVLSDPNRLDLIVKRCCRLTTFESTKHPNEIARRSSVLKWMAALILDLSSSLTAYLTSFLTVIEREIERDETTINLPLKTLALDVFDVFKRHCDIHVITSIYADIAKQRRAKRLERKQKLAVLAINQPEIIYRKKRAKQTKRLGLGKKKRMKAIENAKKSRRKKQTNKTSEDMDEF</sequence>
<dbReference type="Pfam" id="PF20416">
    <property type="entry name" value="UTP20"/>
    <property type="match status" value="1"/>
</dbReference>
<feature type="compositionally biased region" description="Basic and acidic residues" evidence="1">
    <location>
        <begin position="1836"/>
        <end position="1846"/>
    </location>
</feature>
<evidence type="ECO:0000259" key="3">
    <source>
        <dbReference type="Pfam" id="PF20416"/>
    </source>
</evidence>
<evidence type="ECO:0000259" key="4">
    <source>
        <dbReference type="Pfam" id="PF23099"/>
    </source>
</evidence>
<dbReference type="Pfam" id="PF07539">
    <property type="entry name" value="UTP20_N"/>
    <property type="match status" value="1"/>
</dbReference>
<dbReference type="InterPro" id="IPR046523">
    <property type="entry name" value="UTP20_dom"/>
</dbReference>
<evidence type="ECO:0000259" key="2">
    <source>
        <dbReference type="Pfam" id="PF07539"/>
    </source>
</evidence>
<protein>
    <recommendedName>
        <fullName evidence="8">Small subunit processome component 20 homolog</fullName>
    </recommendedName>
</protein>
<dbReference type="SUPFAM" id="SSF48371">
    <property type="entry name" value="ARM repeat"/>
    <property type="match status" value="2"/>
</dbReference>
<dbReference type="EMBL" id="CAJOBS010000529">
    <property type="protein sequence ID" value="CAF4596173.1"/>
    <property type="molecule type" value="Genomic_DNA"/>
</dbReference>
<dbReference type="InterPro" id="IPR011430">
    <property type="entry name" value="UTP20_N"/>
</dbReference>
<feature type="region of interest" description="Disordered" evidence="1">
    <location>
        <begin position="1836"/>
        <end position="1855"/>
    </location>
</feature>
<proteinExistence type="predicted"/>
<dbReference type="Proteomes" id="UP000663838">
    <property type="component" value="Unassembled WGS sequence"/>
</dbReference>
<reference evidence="5" key="1">
    <citation type="submission" date="2021-02" db="EMBL/GenBank/DDBJ databases">
        <authorList>
            <person name="Nowell W R."/>
        </authorList>
    </citation>
    <scope>NUCLEOTIDE SEQUENCE</scope>
</reference>
<gene>
    <name evidence="5" type="ORF">KIK155_LOCUS18599</name>
    <name evidence="6" type="ORF">TOA249_LOCUS10287</name>
</gene>
<name>A0A818K5P9_9BILA</name>
<dbReference type="EMBL" id="CAJNYV010003263">
    <property type="protein sequence ID" value="CAF3554170.1"/>
    <property type="molecule type" value="Genomic_DNA"/>
</dbReference>
<comment type="caution">
    <text evidence="5">The sequence shown here is derived from an EMBL/GenBank/DDBJ whole genome shotgun (WGS) entry which is preliminary data.</text>
</comment>
<dbReference type="PANTHER" id="PTHR17695">
    <property type="entry name" value="SMALL SUBUNIT PROCESSOME COMPONENT 20 HOMOLOG"/>
    <property type="match status" value="1"/>
</dbReference>
<feature type="compositionally biased region" description="Basic residues" evidence="1">
    <location>
        <begin position="2654"/>
        <end position="2667"/>
    </location>
</feature>
<dbReference type="InterPro" id="IPR057525">
    <property type="entry name" value="UTP20_C"/>
</dbReference>
<evidence type="ECO:0000313" key="5">
    <source>
        <dbReference type="EMBL" id="CAF3554170.1"/>
    </source>
</evidence>
<dbReference type="PANTHER" id="PTHR17695:SF11">
    <property type="entry name" value="SMALL SUBUNIT PROCESSOME COMPONENT 20 HOMOLOG"/>
    <property type="match status" value="1"/>
</dbReference>
<accession>A0A818K5P9</accession>
<feature type="domain" description="U3 small nucleolar RNA-associated protein 20 N-terminal" evidence="2">
    <location>
        <begin position="855"/>
        <end position="1478"/>
    </location>
</feature>
<feature type="region of interest" description="Disordered" evidence="1">
    <location>
        <begin position="2654"/>
        <end position="2692"/>
    </location>
</feature>
<dbReference type="GO" id="GO:0032040">
    <property type="term" value="C:small-subunit processome"/>
    <property type="evidence" value="ECO:0007669"/>
    <property type="project" value="TreeGrafter"/>
</dbReference>
<feature type="domain" description="U3 small nucleolar RNA-associated protein 20 C-terminal" evidence="4">
    <location>
        <begin position="2298"/>
        <end position="2666"/>
    </location>
</feature>
<dbReference type="InterPro" id="IPR052575">
    <property type="entry name" value="SSU_processome_comp_20"/>
</dbReference>
<evidence type="ECO:0000313" key="6">
    <source>
        <dbReference type="EMBL" id="CAF4596173.1"/>
    </source>
</evidence>
<dbReference type="GO" id="GO:0030686">
    <property type="term" value="C:90S preribosome"/>
    <property type="evidence" value="ECO:0007669"/>
    <property type="project" value="TreeGrafter"/>
</dbReference>
<evidence type="ECO:0000313" key="7">
    <source>
        <dbReference type="Proteomes" id="UP000663865"/>
    </source>
</evidence>
<dbReference type="Proteomes" id="UP000663865">
    <property type="component" value="Unassembled WGS sequence"/>
</dbReference>
<organism evidence="5 7">
    <name type="scientific">Rotaria socialis</name>
    <dbReference type="NCBI Taxonomy" id="392032"/>
    <lineage>
        <taxon>Eukaryota</taxon>
        <taxon>Metazoa</taxon>
        <taxon>Spiralia</taxon>
        <taxon>Gnathifera</taxon>
        <taxon>Rotifera</taxon>
        <taxon>Eurotatoria</taxon>
        <taxon>Bdelloidea</taxon>
        <taxon>Philodinida</taxon>
        <taxon>Philodinidae</taxon>
        <taxon>Rotaria</taxon>
    </lineage>
</organism>
<evidence type="ECO:0000256" key="1">
    <source>
        <dbReference type="SAM" id="MobiDB-lite"/>
    </source>
</evidence>